<evidence type="ECO:0000256" key="2">
    <source>
        <dbReference type="SAM" id="Phobius"/>
    </source>
</evidence>
<protein>
    <submittedName>
        <fullName evidence="4">Histidine kinase A domain-containing protein</fullName>
    </submittedName>
</protein>
<keyword evidence="2" id="KW-1133">Transmembrane helix</keyword>
<reference evidence="4 5" key="1">
    <citation type="journal article" date="2014" name="Antonie Van Leeuwenhoek">
        <title>Hyphomonas beringensis sp. nov. and Hyphomonas chukchiensis sp. nov., isolated from surface seawater of the Bering Sea and Chukchi Sea.</title>
        <authorList>
            <person name="Li C."/>
            <person name="Lai Q."/>
            <person name="Li G."/>
            <person name="Dong C."/>
            <person name="Wang J."/>
            <person name="Liao Y."/>
            <person name="Shao Z."/>
        </authorList>
    </citation>
    <scope>NUCLEOTIDE SEQUENCE [LARGE SCALE GENOMIC DNA]</scope>
    <source>
        <strain evidence="4 5">MHS-3</strain>
    </source>
</reference>
<keyword evidence="4" id="KW-0808">Transferase</keyword>
<dbReference type="PROSITE" id="PS50109">
    <property type="entry name" value="HIS_KIN"/>
    <property type="match status" value="1"/>
</dbReference>
<dbReference type="eggNOG" id="COG5002">
    <property type="taxonomic scope" value="Bacteria"/>
</dbReference>
<feature type="domain" description="Histidine kinase" evidence="3">
    <location>
        <begin position="334"/>
        <end position="554"/>
    </location>
</feature>
<dbReference type="PANTHER" id="PTHR45569">
    <property type="entry name" value="SENSOR PROTEIN KDPD"/>
    <property type="match status" value="1"/>
</dbReference>
<feature type="transmembrane region" description="Helical" evidence="2">
    <location>
        <begin position="46"/>
        <end position="66"/>
    </location>
</feature>
<dbReference type="Gene3D" id="3.30.565.10">
    <property type="entry name" value="Histidine kinase-like ATPase, C-terminal domain"/>
    <property type="match status" value="1"/>
</dbReference>
<keyword evidence="4" id="KW-0418">Kinase</keyword>
<dbReference type="GO" id="GO:0005886">
    <property type="term" value="C:plasma membrane"/>
    <property type="evidence" value="ECO:0007669"/>
    <property type="project" value="TreeGrafter"/>
</dbReference>
<dbReference type="SUPFAM" id="SSF47384">
    <property type="entry name" value="Homodimeric domain of signal transducing histidine kinase"/>
    <property type="match status" value="1"/>
</dbReference>
<dbReference type="Gene3D" id="1.10.287.130">
    <property type="match status" value="1"/>
</dbReference>
<comment type="caution">
    <text evidence="4">The sequence shown here is derived from an EMBL/GenBank/DDBJ whole genome shotgun (WGS) entry which is preliminary data.</text>
</comment>
<feature type="transmembrane region" description="Helical" evidence="2">
    <location>
        <begin position="187"/>
        <end position="205"/>
    </location>
</feature>
<dbReference type="PATRIC" id="fig|1280949.3.peg.173"/>
<dbReference type="InterPro" id="IPR005467">
    <property type="entry name" value="His_kinase_dom"/>
</dbReference>
<evidence type="ECO:0000313" key="4">
    <source>
        <dbReference type="EMBL" id="KCZ84182.1"/>
    </source>
</evidence>
<keyword evidence="2" id="KW-0472">Membrane</keyword>
<keyword evidence="5" id="KW-1185">Reference proteome</keyword>
<gene>
    <name evidence="4" type="ORF">HAD_00845</name>
</gene>
<dbReference type="InterPro" id="IPR036890">
    <property type="entry name" value="HATPase_C_sf"/>
</dbReference>
<name>A0A069E2V1_9PROT</name>
<dbReference type="InterPro" id="IPR036097">
    <property type="entry name" value="HisK_dim/P_sf"/>
</dbReference>
<proteinExistence type="predicted"/>
<feature type="transmembrane region" description="Helical" evidence="2">
    <location>
        <begin position="141"/>
        <end position="166"/>
    </location>
</feature>
<dbReference type="EMBL" id="ARYH01000001">
    <property type="protein sequence ID" value="KCZ84182.1"/>
    <property type="molecule type" value="Genomic_DNA"/>
</dbReference>
<dbReference type="STRING" id="1280949.HAD_00845"/>
<evidence type="ECO:0000313" key="5">
    <source>
        <dbReference type="Proteomes" id="UP000027446"/>
    </source>
</evidence>
<sequence length="581" mass="63966">MWFFGLMTNAATRFTFLDLILFGSPKIDESVRGPMNLHMLSRFQKYKIPISVVTLINATILLAMFSAASPSGFSPIAFFWWLPVAFYSVFMFWSGLRPLDLSTGRVPSGRFVKRAELGSFLLGLWWTGLMLTPIAETEAQQLTMIGVAMGMCCGVVGFTAPMVGVAARYMTAATVVQLLALLQHHTATAMTATLFGLALSIALLVSSRNFFQSTLELVESRTETERAHNLLKQSLETSRHGFAIFTETGERLVANTYHQNYFPDFVPTAADLGTKEISVKGSDWFIRSVTQSTNRNFIVTHTNINLQKETQRSLLAAQETINDALAARSRFISRASTDLAGPLKYIMTLASAMSSGSRIEFSREEISGHCDSIDKVARDLLDLVRDIEEYAEGESGGTFSNEAPEDLRELLSPEQLWAAATWEKSTFDRIKVSIPQDLDVVMIDGPRFTSTVVKLLKRASMVSIDPIVLTCTPDEEGRIHVTIVDRGRPLSPAEVADFFEPYGDETRPGADQYVTRGLELALIKKYLNSQGAEIAVRPLNKIGNAITITLPTSAIVGNSSKPRTGTALKDESAPSRRTVNG</sequence>
<dbReference type="SUPFAM" id="SSF55874">
    <property type="entry name" value="ATPase domain of HSP90 chaperone/DNA topoisomerase II/histidine kinase"/>
    <property type="match status" value="1"/>
</dbReference>
<feature type="region of interest" description="Disordered" evidence="1">
    <location>
        <begin position="557"/>
        <end position="581"/>
    </location>
</feature>
<keyword evidence="2" id="KW-0812">Transmembrane</keyword>
<dbReference type="PANTHER" id="PTHR45569:SF1">
    <property type="entry name" value="SENSOR PROTEIN KDPD"/>
    <property type="match status" value="1"/>
</dbReference>
<organism evidence="4 5">
    <name type="scientific">Hyphomonas adhaerens MHS-3</name>
    <dbReference type="NCBI Taxonomy" id="1280949"/>
    <lineage>
        <taxon>Bacteria</taxon>
        <taxon>Pseudomonadati</taxon>
        <taxon>Pseudomonadota</taxon>
        <taxon>Alphaproteobacteria</taxon>
        <taxon>Hyphomonadales</taxon>
        <taxon>Hyphomonadaceae</taxon>
        <taxon>Hyphomonas</taxon>
    </lineage>
</organism>
<dbReference type="InterPro" id="IPR052023">
    <property type="entry name" value="Histidine_kinase_KdpD"/>
</dbReference>
<dbReference type="AlphaFoldDB" id="A0A069E2V1"/>
<evidence type="ECO:0000259" key="3">
    <source>
        <dbReference type="PROSITE" id="PS50109"/>
    </source>
</evidence>
<evidence type="ECO:0000256" key="1">
    <source>
        <dbReference type="SAM" id="MobiDB-lite"/>
    </source>
</evidence>
<feature type="transmembrane region" description="Helical" evidence="2">
    <location>
        <begin position="78"/>
        <end position="96"/>
    </location>
</feature>
<dbReference type="GO" id="GO:0000155">
    <property type="term" value="F:phosphorelay sensor kinase activity"/>
    <property type="evidence" value="ECO:0007669"/>
    <property type="project" value="InterPro"/>
</dbReference>
<feature type="transmembrane region" description="Helical" evidence="2">
    <location>
        <begin position="117"/>
        <end position="135"/>
    </location>
</feature>
<accession>A0A069E2V1</accession>
<dbReference type="Proteomes" id="UP000027446">
    <property type="component" value="Unassembled WGS sequence"/>
</dbReference>